<dbReference type="Gene3D" id="3.40.50.300">
    <property type="entry name" value="P-loop containing nucleotide triphosphate hydrolases"/>
    <property type="match status" value="1"/>
</dbReference>
<dbReference type="CDD" id="cd00009">
    <property type="entry name" value="AAA"/>
    <property type="match status" value="1"/>
</dbReference>
<dbReference type="Gene3D" id="1.10.8.60">
    <property type="match status" value="1"/>
</dbReference>
<dbReference type="InterPro" id="IPR032423">
    <property type="entry name" value="AAA_assoc_2"/>
</dbReference>
<name>A0A381ZY59_9ZZZZ</name>
<evidence type="ECO:0000256" key="1">
    <source>
        <dbReference type="ARBA" id="ARBA00008959"/>
    </source>
</evidence>
<dbReference type="SUPFAM" id="SSF52540">
    <property type="entry name" value="P-loop containing nucleoside triphosphate hydrolases"/>
    <property type="match status" value="1"/>
</dbReference>
<dbReference type="CDD" id="cd18139">
    <property type="entry name" value="HLD_clamp_RarA"/>
    <property type="match status" value="1"/>
</dbReference>
<dbReference type="PANTHER" id="PTHR13779">
    <property type="entry name" value="WERNER HELICASE-INTERACTING PROTEIN 1 FAMILY MEMBER"/>
    <property type="match status" value="1"/>
</dbReference>
<dbReference type="GO" id="GO:0016887">
    <property type="term" value="F:ATP hydrolysis activity"/>
    <property type="evidence" value="ECO:0007669"/>
    <property type="project" value="InterPro"/>
</dbReference>
<proteinExistence type="inferred from homology"/>
<keyword evidence="2" id="KW-0235">DNA replication</keyword>
<dbReference type="Pfam" id="PF12002">
    <property type="entry name" value="MgsA_C"/>
    <property type="match status" value="1"/>
</dbReference>
<comment type="similarity">
    <text evidence="1">Belongs to the AAA ATPase family. RarA/MGS1/WRNIP1 subfamily.</text>
</comment>
<protein>
    <recommendedName>
        <fullName evidence="5">AAA+ ATPase domain-containing protein</fullName>
    </recommendedName>
</protein>
<dbReference type="SMART" id="SM00382">
    <property type="entry name" value="AAA"/>
    <property type="match status" value="1"/>
</dbReference>
<keyword evidence="4" id="KW-0067">ATP-binding</keyword>
<evidence type="ECO:0000256" key="2">
    <source>
        <dbReference type="ARBA" id="ARBA00022705"/>
    </source>
</evidence>
<dbReference type="GO" id="GO:0017116">
    <property type="term" value="F:single-stranded DNA helicase activity"/>
    <property type="evidence" value="ECO:0007669"/>
    <property type="project" value="TreeGrafter"/>
</dbReference>
<dbReference type="SUPFAM" id="SSF48019">
    <property type="entry name" value="post-AAA+ oligomerization domain-like"/>
    <property type="match status" value="1"/>
</dbReference>
<dbReference type="PANTHER" id="PTHR13779:SF7">
    <property type="entry name" value="ATPASE WRNIP1"/>
    <property type="match status" value="1"/>
</dbReference>
<dbReference type="EMBL" id="UINC01023042">
    <property type="protein sequence ID" value="SVA93911.1"/>
    <property type="molecule type" value="Genomic_DNA"/>
</dbReference>
<dbReference type="FunFam" id="3.40.50.300:FF:000137">
    <property type="entry name" value="Replication-associated recombination protein A"/>
    <property type="match status" value="1"/>
</dbReference>
<sequence length="434" mass="48328">MKMPQTLFDSHLPPLAERVRPKTINEFCGQNHLIGDGKILHRLLDHSASFSIIFWGPPGTGKTTLARMIASSSDSVIKEISAVSSGVKDLREIIAGANKAKEMGQRTILFIDEIHRFSKSQQDALLHAVEDGTLTLIGATTENPSFEVISPLLSRCKILTLNPLDSDQLKQILENVFTQDVILSKEKMKLGEDEKDLLIQSSGGDARKMLNTLEVSINLIGGERIISKKVLAEAIQSKTLIYDKQGDYHYDSISAFIKSVRGSDPDAAIYWLAVMLEGGEKPEFIARRLIILASEDIGNADPHGLSLATSGFQAVHMIGMPEASLILAQVTTYLASAPKSNASYKAIKSAMHAVKESGTPSVPLHLRNAPTNLMKDMNYGKDYHYPHSHPDHFIEENYFPDEVKYTFYHPTNQGREEWIKNRLKSLWKDRYSNK</sequence>
<dbReference type="InterPro" id="IPR003593">
    <property type="entry name" value="AAA+_ATPase"/>
</dbReference>
<evidence type="ECO:0000259" key="5">
    <source>
        <dbReference type="SMART" id="SM00382"/>
    </source>
</evidence>
<dbReference type="Gene3D" id="1.20.272.10">
    <property type="match status" value="1"/>
</dbReference>
<dbReference type="GO" id="GO:0006261">
    <property type="term" value="P:DNA-templated DNA replication"/>
    <property type="evidence" value="ECO:0007669"/>
    <property type="project" value="TreeGrafter"/>
</dbReference>
<dbReference type="AlphaFoldDB" id="A0A381ZY59"/>
<dbReference type="InterPro" id="IPR051314">
    <property type="entry name" value="AAA_ATPase_RarA/MGS1/WRNIP1"/>
</dbReference>
<dbReference type="GO" id="GO:0003677">
    <property type="term" value="F:DNA binding"/>
    <property type="evidence" value="ECO:0007669"/>
    <property type="project" value="InterPro"/>
</dbReference>
<dbReference type="Pfam" id="PF00004">
    <property type="entry name" value="AAA"/>
    <property type="match status" value="1"/>
</dbReference>
<feature type="domain" description="AAA+ ATPase" evidence="5">
    <location>
        <begin position="48"/>
        <end position="164"/>
    </location>
</feature>
<dbReference type="FunFam" id="1.20.272.10:FF:000001">
    <property type="entry name" value="Putative AAA family ATPase"/>
    <property type="match status" value="1"/>
</dbReference>
<dbReference type="InterPro" id="IPR003959">
    <property type="entry name" value="ATPase_AAA_core"/>
</dbReference>
<dbReference type="InterPro" id="IPR008921">
    <property type="entry name" value="DNA_pol3_clamp-load_cplx_C"/>
</dbReference>
<dbReference type="InterPro" id="IPR027417">
    <property type="entry name" value="P-loop_NTPase"/>
</dbReference>
<dbReference type="InterPro" id="IPR021886">
    <property type="entry name" value="MgsA_C"/>
</dbReference>
<dbReference type="Gene3D" id="1.10.3710.10">
    <property type="entry name" value="DNA polymerase III clamp loader subunits, C-terminal domain"/>
    <property type="match status" value="1"/>
</dbReference>
<dbReference type="GO" id="GO:0005524">
    <property type="term" value="F:ATP binding"/>
    <property type="evidence" value="ECO:0007669"/>
    <property type="project" value="UniProtKB-KW"/>
</dbReference>
<reference evidence="6" key="1">
    <citation type="submission" date="2018-05" db="EMBL/GenBank/DDBJ databases">
        <authorList>
            <person name="Lanie J.A."/>
            <person name="Ng W.-L."/>
            <person name="Kazmierczak K.M."/>
            <person name="Andrzejewski T.M."/>
            <person name="Davidsen T.M."/>
            <person name="Wayne K.J."/>
            <person name="Tettelin H."/>
            <person name="Glass J.I."/>
            <person name="Rusch D."/>
            <person name="Podicherti R."/>
            <person name="Tsui H.-C.T."/>
            <person name="Winkler M.E."/>
        </authorList>
    </citation>
    <scope>NUCLEOTIDE SEQUENCE</scope>
</reference>
<accession>A0A381ZY59</accession>
<evidence type="ECO:0000256" key="3">
    <source>
        <dbReference type="ARBA" id="ARBA00022741"/>
    </source>
</evidence>
<dbReference type="GO" id="GO:0000731">
    <property type="term" value="P:DNA synthesis involved in DNA repair"/>
    <property type="evidence" value="ECO:0007669"/>
    <property type="project" value="TreeGrafter"/>
</dbReference>
<dbReference type="Pfam" id="PF16193">
    <property type="entry name" value="AAA_assoc_2"/>
    <property type="match status" value="1"/>
</dbReference>
<evidence type="ECO:0000256" key="4">
    <source>
        <dbReference type="ARBA" id="ARBA00022840"/>
    </source>
</evidence>
<dbReference type="GO" id="GO:0008047">
    <property type="term" value="F:enzyme activator activity"/>
    <property type="evidence" value="ECO:0007669"/>
    <property type="project" value="TreeGrafter"/>
</dbReference>
<organism evidence="6">
    <name type="scientific">marine metagenome</name>
    <dbReference type="NCBI Taxonomy" id="408172"/>
    <lineage>
        <taxon>unclassified sequences</taxon>
        <taxon>metagenomes</taxon>
        <taxon>ecological metagenomes</taxon>
    </lineage>
</organism>
<gene>
    <name evidence="6" type="ORF">METZ01_LOCUS146765</name>
</gene>
<keyword evidence="3" id="KW-0547">Nucleotide-binding</keyword>
<evidence type="ECO:0000313" key="6">
    <source>
        <dbReference type="EMBL" id="SVA93911.1"/>
    </source>
</evidence>